<sequence length="190" mass="21300">MPDSAESWRDYLIAQPAGAERAVLLIAVARSLVIKIERNPAWQSPYLADHRRQSDWHKLDELTAHALALRSVYERLGSPPIGSSAAAEVARRDYARKADQLGVVWDQLLDQVNALDLYQRELVYLADDLRDMEQAERIRDLDTDVADLVRSTGASATTDAIEGHAQQSRAHIDALNELFDHLGTVFRSLD</sequence>
<dbReference type="AlphaFoldDB" id="A0A402C2M3"/>
<dbReference type="Proteomes" id="UP000287519">
    <property type="component" value="Unassembled WGS sequence"/>
</dbReference>
<accession>A0A402C2M3</accession>
<dbReference type="EMBL" id="BHYM01000012">
    <property type="protein sequence ID" value="GCE37830.1"/>
    <property type="molecule type" value="Genomic_DNA"/>
</dbReference>
<evidence type="ECO:0000313" key="1">
    <source>
        <dbReference type="EMBL" id="GCE37830.1"/>
    </source>
</evidence>
<name>A0A402C2M3_RHOWR</name>
<reference evidence="1 2" key="1">
    <citation type="submission" date="2018-11" db="EMBL/GenBank/DDBJ databases">
        <title>Microbial catabolism of amino acid.</title>
        <authorList>
            <person name="Hibi M."/>
            <person name="Ogawa J."/>
        </authorList>
    </citation>
    <scope>NUCLEOTIDE SEQUENCE [LARGE SCALE GENOMIC DNA]</scope>
    <source>
        <strain evidence="1 2">C31-06</strain>
    </source>
</reference>
<proteinExistence type="predicted"/>
<evidence type="ECO:0000313" key="2">
    <source>
        <dbReference type="Proteomes" id="UP000287519"/>
    </source>
</evidence>
<keyword evidence="2" id="KW-1185">Reference proteome</keyword>
<dbReference type="OrthoDB" id="4558920at2"/>
<gene>
    <name evidence="1" type="ORF">Rhow_000676</name>
</gene>
<dbReference type="RefSeq" id="WP_124390509.1">
    <property type="nucleotide sequence ID" value="NZ_BHYM01000012.1"/>
</dbReference>
<organism evidence="1 2">
    <name type="scientific">Rhodococcus wratislaviensis</name>
    <name type="common">Tsukamurella wratislaviensis</name>
    <dbReference type="NCBI Taxonomy" id="44752"/>
    <lineage>
        <taxon>Bacteria</taxon>
        <taxon>Bacillati</taxon>
        <taxon>Actinomycetota</taxon>
        <taxon>Actinomycetes</taxon>
        <taxon>Mycobacteriales</taxon>
        <taxon>Nocardiaceae</taxon>
        <taxon>Rhodococcus</taxon>
    </lineage>
</organism>
<protein>
    <submittedName>
        <fullName evidence="1">Uncharacterized protein</fullName>
    </submittedName>
</protein>
<comment type="caution">
    <text evidence="1">The sequence shown here is derived from an EMBL/GenBank/DDBJ whole genome shotgun (WGS) entry which is preliminary data.</text>
</comment>